<dbReference type="InterPro" id="IPR057371">
    <property type="entry name" value="VERL_C"/>
</dbReference>
<dbReference type="EMBL" id="CAIIXF020000002">
    <property type="protein sequence ID" value="CAH1776430.1"/>
    <property type="molecule type" value="Genomic_DNA"/>
</dbReference>
<organism evidence="1 2">
    <name type="scientific">Owenia fusiformis</name>
    <name type="common">Polychaete worm</name>
    <dbReference type="NCBI Taxonomy" id="6347"/>
    <lineage>
        <taxon>Eukaryota</taxon>
        <taxon>Metazoa</taxon>
        <taxon>Spiralia</taxon>
        <taxon>Lophotrochozoa</taxon>
        <taxon>Annelida</taxon>
        <taxon>Polychaeta</taxon>
        <taxon>Sedentaria</taxon>
        <taxon>Canalipalpata</taxon>
        <taxon>Sabellida</taxon>
        <taxon>Oweniida</taxon>
        <taxon>Oweniidae</taxon>
        <taxon>Owenia</taxon>
    </lineage>
</organism>
<dbReference type="Pfam" id="PF25272">
    <property type="entry name" value="VERL_C"/>
    <property type="match status" value="1"/>
</dbReference>
<accession>A0A8J1TEG9</accession>
<evidence type="ECO:0000313" key="2">
    <source>
        <dbReference type="Proteomes" id="UP000749559"/>
    </source>
</evidence>
<name>A0A8J1TEG9_OWEFU</name>
<proteinExistence type="predicted"/>
<evidence type="ECO:0000313" key="1">
    <source>
        <dbReference type="EMBL" id="CAH1776430.1"/>
    </source>
</evidence>
<keyword evidence="2" id="KW-1185">Reference proteome</keyword>
<gene>
    <name evidence="1" type="ORF">OFUS_LOCUS3605</name>
</gene>
<reference evidence="1" key="1">
    <citation type="submission" date="2022-03" db="EMBL/GenBank/DDBJ databases">
        <authorList>
            <person name="Martin C."/>
        </authorList>
    </citation>
    <scope>NUCLEOTIDE SEQUENCE</scope>
</reference>
<dbReference type="PROSITE" id="PS51034">
    <property type="entry name" value="ZP_2"/>
    <property type="match status" value="1"/>
</dbReference>
<comment type="caution">
    <text evidence="1">The sequence shown here is derived from an EMBL/GenBank/DDBJ whole genome shotgun (WGS) entry which is preliminary data.</text>
</comment>
<dbReference type="Proteomes" id="UP000749559">
    <property type="component" value="Unassembled WGS sequence"/>
</dbReference>
<dbReference type="AlphaFoldDB" id="A0A8J1TEG9"/>
<dbReference type="InterPro" id="IPR001507">
    <property type="entry name" value="ZP_dom"/>
</dbReference>
<sequence length="414" mass="43735">MNSDGRPSKLRKDMMTTWFVVVLCASLCLETQAVVSVTSSQISVACGYERTEGFGPIEISVSWTPDDISTQNGTVFPQGHEATVLAGTFCSQTIDTTTNPWNNTLLINTANLTIGTAGPCGQLQTSSDTVEVDFVIREGAILDTEDAMFTVSCKYTPSSIPNLGAVGTADIINSPTVVPGEGTPNVLDRSYELTLVDAASLDVLRGAIPIGTEVKFRVRMFGNDDGGLPLSVAGDENGLMVKSCQATNDKGTNVIPMLSDWCTVEGIVTWPDSFGQLTLGFETTSLQAYGPKFTMFGIGGGDTAKVQFECYVEVCRASCNGKNCPTDTSRRRRSLHKREATYSGETVLKFVADISASGSAGANGQNGGNGSAHGSPQVMFIVLGTVGALCAICVAVGVIVILKFRSVRAQDQKP</sequence>
<protein>
    <submittedName>
        <fullName evidence="1">Uncharacterized protein</fullName>
    </submittedName>
</protein>